<dbReference type="Gene3D" id="1.10.287.130">
    <property type="match status" value="1"/>
</dbReference>
<name>A0A5C4XXD4_9DEIO</name>
<reference evidence="14 17" key="2">
    <citation type="submission" date="2020-08" db="EMBL/GenBank/DDBJ databases">
        <title>Genomic Encyclopedia of Type Strains, Phase IV (KMG-IV): sequencing the most valuable type-strain genomes for metagenomic binning, comparative biology and taxonomic classification.</title>
        <authorList>
            <person name="Goeker M."/>
        </authorList>
    </citation>
    <scope>NUCLEOTIDE SEQUENCE [LARGE SCALE GENOMIC DNA]</scope>
    <source>
        <strain evidence="14 17">DSM 12027</strain>
    </source>
</reference>
<dbReference type="Pfam" id="PF00512">
    <property type="entry name" value="HisKA"/>
    <property type="match status" value="1"/>
</dbReference>
<keyword evidence="7 14" id="KW-0418">Kinase</keyword>
<dbReference type="SMART" id="SM00388">
    <property type="entry name" value="HisKA"/>
    <property type="match status" value="1"/>
</dbReference>
<evidence type="ECO:0000256" key="1">
    <source>
        <dbReference type="ARBA" id="ARBA00000085"/>
    </source>
</evidence>
<dbReference type="SUPFAM" id="SSF55874">
    <property type="entry name" value="ATPase domain of HSP90 chaperone/DNA topoisomerase II/histidine kinase"/>
    <property type="match status" value="1"/>
</dbReference>
<evidence type="ECO:0000259" key="12">
    <source>
        <dbReference type="PROSITE" id="PS50109"/>
    </source>
</evidence>
<dbReference type="InterPro" id="IPR005467">
    <property type="entry name" value="His_kinase_dom"/>
</dbReference>
<dbReference type="InterPro" id="IPR003660">
    <property type="entry name" value="HAMP_dom"/>
</dbReference>
<dbReference type="Pfam" id="PF02518">
    <property type="entry name" value="HATPase_c"/>
    <property type="match status" value="1"/>
</dbReference>
<dbReference type="SUPFAM" id="SSF47384">
    <property type="entry name" value="Homodimeric domain of signal transducing histidine kinase"/>
    <property type="match status" value="1"/>
</dbReference>
<dbReference type="GO" id="GO:0005886">
    <property type="term" value="C:plasma membrane"/>
    <property type="evidence" value="ECO:0007669"/>
    <property type="project" value="TreeGrafter"/>
</dbReference>
<proteinExistence type="predicted"/>
<dbReference type="CDD" id="cd00082">
    <property type="entry name" value="HisKA"/>
    <property type="match status" value="1"/>
</dbReference>
<dbReference type="OrthoDB" id="335833at2"/>
<feature type="transmembrane region" description="Helical" evidence="11">
    <location>
        <begin position="12"/>
        <end position="31"/>
    </location>
</feature>
<dbReference type="CDD" id="cd06225">
    <property type="entry name" value="HAMP"/>
    <property type="match status" value="1"/>
</dbReference>
<feature type="domain" description="Histidine kinase" evidence="12">
    <location>
        <begin position="246"/>
        <end position="458"/>
    </location>
</feature>
<keyword evidence="17" id="KW-1185">Reference proteome</keyword>
<dbReference type="PANTHER" id="PTHR45436:SF5">
    <property type="entry name" value="SENSOR HISTIDINE KINASE TRCS"/>
    <property type="match status" value="1"/>
</dbReference>
<dbReference type="Proteomes" id="UP000313988">
    <property type="component" value="Unassembled WGS sequence"/>
</dbReference>
<evidence type="ECO:0000313" key="15">
    <source>
        <dbReference type="EMBL" id="TNM68077.1"/>
    </source>
</evidence>
<dbReference type="InterPro" id="IPR036890">
    <property type="entry name" value="HATPase_C_sf"/>
</dbReference>
<evidence type="ECO:0000313" key="16">
    <source>
        <dbReference type="Proteomes" id="UP000313988"/>
    </source>
</evidence>
<dbReference type="RefSeq" id="WP_139404477.1">
    <property type="nucleotide sequence ID" value="NZ_JACHEW010000027.1"/>
</dbReference>
<keyword evidence="5 14" id="KW-0808">Transferase</keyword>
<dbReference type="InterPro" id="IPR050428">
    <property type="entry name" value="TCS_sensor_his_kinase"/>
</dbReference>
<reference evidence="15 16" key="1">
    <citation type="submission" date="2019-06" db="EMBL/GenBank/DDBJ databases">
        <title>Genome sequence of Deinococcus radiopugnans ATCC 19172.</title>
        <authorList>
            <person name="Maclea K.S."/>
            <person name="Maynard C.R."/>
        </authorList>
    </citation>
    <scope>NUCLEOTIDE SEQUENCE [LARGE SCALE GENOMIC DNA]</scope>
    <source>
        <strain evidence="15 16">ATCC 19172</strain>
    </source>
</reference>
<dbReference type="Gene3D" id="6.10.340.10">
    <property type="match status" value="1"/>
</dbReference>
<organism evidence="15 16">
    <name type="scientific">Deinococcus radiopugnans ATCC 19172</name>
    <dbReference type="NCBI Taxonomy" id="585398"/>
    <lineage>
        <taxon>Bacteria</taxon>
        <taxon>Thermotogati</taxon>
        <taxon>Deinococcota</taxon>
        <taxon>Deinococci</taxon>
        <taxon>Deinococcales</taxon>
        <taxon>Deinococcaceae</taxon>
        <taxon>Deinococcus</taxon>
    </lineage>
</organism>
<dbReference type="InterPro" id="IPR003661">
    <property type="entry name" value="HisK_dim/P_dom"/>
</dbReference>
<dbReference type="Gene3D" id="3.30.565.10">
    <property type="entry name" value="Histidine kinase-like ATPase, C-terminal domain"/>
    <property type="match status" value="1"/>
</dbReference>
<dbReference type="InterPro" id="IPR004358">
    <property type="entry name" value="Sig_transdc_His_kin-like_C"/>
</dbReference>
<feature type="domain" description="HAMP" evidence="13">
    <location>
        <begin position="178"/>
        <end position="231"/>
    </location>
</feature>
<evidence type="ECO:0000256" key="8">
    <source>
        <dbReference type="ARBA" id="ARBA00022989"/>
    </source>
</evidence>
<dbReference type="Proteomes" id="UP000629870">
    <property type="component" value="Unassembled WGS sequence"/>
</dbReference>
<dbReference type="PROSITE" id="PS50885">
    <property type="entry name" value="HAMP"/>
    <property type="match status" value="1"/>
</dbReference>
<dbReference type="SMART" id="SM00304">
    <property type="entry name" value="HAMP"/>
    <property type="match status" value="1"/>
</dbReference>
<comment type="caution">
    <text evidence="15">The sequence shown here is derived from an EMBL/GenBank/DDBJ whole genome shotgun (WGS) entry which is preliminary data.</text>
</comment>
<dbReference type="Pfam" id="PF00672">
    <property type="entry name" value="HAMP"/>
    <property type="match status" value="1"/>
</dbReference>
<gene>
    <name evidence="15" type="ORF">FHR04_17245</name>
    <name evidence="14" type="ORF">HNQ04_003577</name>
</gene>
<sequence length="472" mass="49286">MNPAGLSLRGRLLGVLLGLLLAVLLPLGLYLNARIGSFAQEQASRALAGQLAVVARDQERSGAGGAVSGDGLLLLQYEVFSLALSSGTWGVIVTPRQTLFSDSGTHPRPPAGVVQNVLNIGAGQWNGLQLARAGDAVIGLAVRQEEVGALRGDVLRTYVLGAALASLLAAGIGAALLRVGLAPLRTMARRSAGLTAASLSERLPVPQARDEVQTLALTLNAMLARLEDAFARLEAAEERTRQFAADASHELRTPITSLSAGLELMEKVGDDPAARTRLLLSLRREARRAGRLVGDLLQLNRLEAGEPLRPEQIGLSALLGTLARTAADLAPQMTVRAEIEAAEGWADRARLEDALWNLIRNAVSASPPGSTIVLWSRREGGGVALGVRNPGEIPAELLSRLFDRFVRGPTSGEPPSGEGSGLGLAIVRATALAHGGDVLARNLPGGGVEVGLTLPAFSPRSALPPQAFSPRD</sequence>
<evidence type="ECO:0000256" key="11">
    <source>
        <dbReference type="SAM" id="Phobius"/>
    </source>
</evidence>
<dbReference type="SUPFAM" id="SSF158472">
    <property type="entry name" value="HAMP domain-like"/>
    <property type="match status" value="1"/>
</dbReference>
<evidence type="ECO:0000256" key="4">
    <source>
        <dbReference type="ARBA" id="ARBA00022553"/>
    </source>
</evidence>
<dbReference type="CDD" id="cd00075">
    <property type="entry name" value="HATPase"/>
    <property type="match status" value="1"/>
</dbReference>
<dbReference type="GO" id="GO:0000155">
    <property type="term" value="F:phosphorelay sensor kinase activity"/>
    <property type="evidence" value="ECO:0007669"/>
    <property type="project" value="InterPro"/>
</dbReference>
<dbReference type="InterPro" id="IPR003594">
    <property type="entry name" value="HATPase_dom"/>
</dbReference>
<evidence type="ECO:0000256" key="7">
    <source>
        <dbReference type="ARBA" id="ARBA00022777"/>
    </source>
</evidence>
<evidence type="ECO:0000313" key="17">
    <source>
        <dbReference type="Proteomes" id="UP000629870"/>
    </source>
</evidence>
<comment type="catalytic activity">
    <reaction evidence="1">
        <text>ATP + protein L-histidine = ADP + protein N-phospho-L-histidine.</text>
        <dbReference type="EC" id="2.7.13.3"/>
    </reaction>
</comment>
<keyword evidence="10 11" id="KW-0472">Membrane</keyword>
<accession>A0A5C4XXD4</accession>
<keyword evidence="6 11" id="KW-0812">Transmembrane</keyword>
<evidence type="ECO:0000256" key="3">
    <source>
        <dbReference type="ARBA" id="ARBA00012438"/>
    </source>
</evidence>
<evidence type="ECO:0000256" key="5">
    <source>
        <dbReference type="ARBA" id="ARBA00022679"/>
    </source>
</evidence>
<evidence type="ECO:0000256" key="10">
    <source>
        <dbReference type="ARBA" id="ARBA00023136"/>
    </source>
</evidence>
<evidence type="ECO:0000313" key="14">
    <source>
        <dbReference type="EMBL" id="MBB6018299.1"/>
    </source>
</evidence>
<keyword evidence="9" id="KW-0902">Two-component regulatory system</keyword>
<keyword evidence="4" id="KW-0597">Phosphoprotein</keyword>
<dbReference type="PRINTS" id="PR00344">
    <property type="entry name" value="BCTRLSENSOR"/>
</dbReference>
<dbReference type="EMBL" id="JACHEW010000027">
    <property type="protein sequence ID" value="MBB6018299.1"/>
    <property type="molecule type" value="Genomic_DNA"/>
</dbReference>
<feature type="transmembrane region" description="Helical" evidence="11">
    <location>
        <begin position="158"/>
        <end position="181"/>
    </location>
</feature>
<evidence type="ECO:0000256" key="2">
    <source>
        <dbReference type="ARBA" id="ARBA00004370"/>
    </source>
</evidence>
<dbReference type="AlphaFoldDB" id="A0A5C4XXD4"/>
<dbReference type="EMBL" id="VDMO01000025">
    <property type="protein sequence ID" value="TNM68077.1"/>
    <property type="molecule type" value="Genomic_DNA"/>
</dbReference>
<dbReference type="InterPro" id="IPR036097">
    <property type="entry name" value="HisK_dim/P_sf"/>
</dbReference>
<evidence type="ECO:0000256" key="6">
    <source>
        <dbReference type="ARBA" id="ARBA00022692"/>
    </source>
</evidence>
<dbReference type="EC" id="2.7.13.3" evidence="3"/>
<protein>
    <recommendedName>
        <fullName evidence="3">histidine kinase</fullName>
        <ecNumber evidence="3">2.7.13.3</ecNumber>
    </recommendedName>
</protein>
<evidence type="ECO:0000256" key="9">
    <source>
        <dbReference type="ARBA" id="ARBA00023012"/>
    </source>
</evidence>
<keyword evidence="8 11" id="KW-1133">Transmembrane helix</keyword>
<dbReference type="PROSITE" id="PS50109">
    <property type="entry name" value="HIS_KIN"/>
    <property type="match status" value="1"/>
</dbReference>
<evidence type="ECO:0000259" key="13">
    <source>
        <dbReference type="PROSITE" id="PS50885"/>
    </source>
</evidence>
<dbReference type="PANTHER" id="PTHR45436">
    <property type="entry name" value="SENSOR HISTIDINE KINASE YKOH"/>
    <property type="match status" value="1"/>
</dbReference>
<comment type="subcellular location">
    <subcellularLocation>
        <location evidence="2">Membrane</location>
    </subcellularLocation>
</comment>
<dbReference type="SMART" id="SM00387">
    <property type="entry name" value="HATPase_c"/>
    <property type="match status" value="1"/>
</dbReference>